<dbReference type="EMBL" id="MGAF01000035">
    <property type="protein sequence ID" value="OGK40177.1"/>
    <property type="molecule type" value="Genomic_DNA"/>
</dbReference>
<proteinExistence type="predicted"/>
<name>A0A1F7I9Z3_9BACT</name>
<keyword evidence="1" id="KW-1133">Transmembrane helix</keyword>
<gene>
    <name evidence="2" type="ORF">A3A74_06705</name>
</gene>
<accession>A0A1F7I9Z3</accession>
<evidence type="ECO:0000313" key="2">
    <source>
        <dbReference type="EMBL" id="OGK40177.1"/>
    </source>
</evidence>
<organism evidence="2 3">
    <name type="scientific">Candidatus Roizmanbacteria bacterium RIFCSPLOWO2_01_FULL_35_13</name>
    <dbReference type="NCBI Taxonomy" id="1802055"/>
    <lineage>
        <taxon>Bacteria</taxon>
        <taxon>Candidatus Roizmaniibacteriota</taxon>
    </lineage>
</organism>
<reference evidence="2 3" key="1">
    <citation type="journal article" date="2016" name="Nat. Commun.">
        <title>Thousands of microbial genomes shed light on interconnected biogeochemical processes in an aquifer system.</title>
        <authorList>
            <person name="Anantharaman K."/>
            <person name="Brown C.T."/>
            <person name="Hug L.A."/>
            <person name="Sharon I."/>
            <person name="Castelle C.J."/>
            <person name="Probst A.J."/>
            <person name="Thomas B.C."/>
            <person name="Singh A."/>
            <person name="Wilkins M.J."/>
            <person name="Karaoz U."/>
            <person name="Brodie E.L."/>
            <person name="Williams K.H."/>
            <person name="Hubbard S.S."/>
            <person name="Banfield J.F."/>
        </authorList>
    </citation>
    <scope>NUCLEOTIDE SEQUENCE [LARGE SCALE GENOMIC DNA]</scope>
</reference>
<evidence type="ECO:0000313" key="3">
    <source>
        <dbReference type="Proteomes" id="UP000179270"/>
    </source>
</evidence>
<dbReference type="AlphaFoldDB" id="A0A1F7I9Z3"/>
<protein>
    <submittedName>
        <fullName evidence="2">Uncharacterized protein</fullName>
    </submittedName>
</protein>
<sequence>MNHTKIKKSNLIRHHLQKIKLSEYSQVLILRTIGNFLILSSLFFIGKTFYLPVREEIRYFVDKTV</sequence>
<keyword evidence="1" id="KW-0812">Transmembrane</keyword>
<evidence type="ECO:0000256" key="1">
    <source>
        <dbReference type="SAM" id="Phobius"/>
    </source>
</evidence>
<comment type="caution">
    <text evidence="2">The sequence shown here is derived from an EMBL/GenBank/DDBJ whole genome shotgun (WGS) entry which is preliminary data.</text>
</comment>
<dbReference type="Proteomes" id="UP000179270">
    <property type="component" value="Unassembled WGS sequence"/>
</dbReference>
<dbReference type="STRING" id="1802055.A3A74_06705"/>
<feature type="transmembrane region" description="Helical" evidence="1">
    <location>
        <begin position="21"/>
        <end position="45"/>
    </location>
</feature>
<keyword evidence="1" id="KW-0472">Membrane</keyword>